<keyword evidence="2" id="KW-1185">Reference proteome</keyword>
<accession>A0AAN7N563</accession>
<protein>
    <submittedName>
        <fullName evidence="1">Uncharacterized protein</fullName>
    </submittedName>
</protein>
<organism evidence="1 2">
    <name type="scientific">Mycteria americana</name>
    <name type="common">Wood stork</name>
    <dbReference type="NCBI Taxonomy" id="33587"/>
    <lineage>
        <taxon>Eukaryota</taxon>
        <taxon>Metazoa</taxon>
        <taxon>Chordata</taxon>
        <taxon>Craniata</taxon>
        <taxon>Vertebrata</taxon>
        <taxon>Euteleostomi</taxon>
        <taxon>Archelosauria</taxon>
        <taxon>Archosauria</taxon>
        <taxon>Dinosauria</taxon>
        <taxon>Saurischia</taxon>
        <taxon>Theropoda</taxon>
        <taxon>Coelurosauria</taxon>
        <taxon>Aves</taxon>
        <taxon>Neognathae</taxon>
        <taxon>Neoaves</taxon>
        <taxon>Aequornithes</taxon>
        <taxon>Ciconiiformes</taxon>
        <taxon>Ciconiidae</taxon>
        <taxon>Mycteria</taxon>
    </lineage>
</organism>
<reference evidence="1 2" key="1">
    <citation type="journal article" date="2023" name="J. Hered.">
        <title>Chromosome-level genome of the wood stork (Mycteria americana) provides insight into avian chromosome evolution.</title>
        <authorList>
            <person name="Flamio R. Jr."/>
            <person name="Ramstad K.M."/>
        </authorList>
    </citation>
    <scope>NUCLEOTIDE SEQUENCE [LARGE SCALE GENOMIC DNA]</scope>
    <source>
        <strain evidence="1">JAX WOST 10</strain>
    </source>
</reference>
<gene>
    <name evidence="1" type="ORF">QYF61_006246</name>
</gene>
<proteinExistence type="predicted"/>
<sequence length="130" mass="14322">MCPYYRSKKNYSLLPKEGTSFSTGLGTDCLLDKLLPLHPPTLGGRSEIVLNNPSSLSRSSEDFCSRPFTSFIALLWTRSSTSMMQVTVAQIKRNSAIFSETVSLAEKDLRVLLDTKLNKSQQCALAAKGD</sequence>
<name>A0AAN7N563_MYCAM</name>
<dbReference type="AlphaFoldDB" id="A0AAN7N563"/>
<comment type="caution">
    <text evidence="1">The sequence shown here is derived from an EMBL/GenBank/DDBJ whole genome shotgun (WGS) entry which is preliminary data.</text>
</comment>
<evidence type="ECO:0000313" key="1">
    <source>
        <dbReference type="EMBL" id="KAK4821998.1"/>
    </source>
</evidence>
<evidence type="ECO:0000313" key="2">
    <source>
        <dbReference type="Proteomes" id="UP001333110"/>
    </source>
</evidence>
<dbReference type="EMBL" id="JAUNZN010000004">
    <property type="protein sequence ID" value="KAK4821998.1"/>
    <property type="molecule type" value="Genomic_DNA"/>
</dbReference>
<dbReference type="Proteomes" id="UP001333110">
    <property type="component" value="Unassembled WGS sequence"/>
</dbReference>